<evidence type="ECO:0000256" key="1">
    <source>
        <dbReference type="SAM" id="Phobius"/>
    </source>
</evidence>
<dbReference type="AlphaFoldDB" id="A0A3N5Y2I7"/>
<proteinExistence type="predicted"/>
<keyword evidence="1" id="KW-0472">Membrane</keyword>
<feature type="transmembrane region" description="Helical" evidence="1">
    <location>
        <begin position="69"/>
        <end position="86"/>
    </location>
</feature>
<feature type="transmembrane region" description="Helical" evidence="1">
    <location>
        <begin position="7"/>
        <end position="26"/>
    </location>
</feature>
<protein>
    <submittedName>
        <fullName evidence="2">Uncharacterized protein</fullName>
    </submittedName>
</protein>
<keyword evidence="3" id="KW-1185">Reference proteome</keyword>
<gene>
    <name evidence="2" type="ORF">DRW07_01460</name>
</gene>
<comment type="caution">
    <text evidence="2">The sequence shown here is derived from an EMBL/GenBank/DDBJ whole genome shotgun (WGS) entry which is preliminary data.</text>
</comment>
<feature type="transmembrane region" description="Helical" evidence="1">
    <location>
        <begin position="131"/>
        <end position="151"/>
    </location>
</feature>
<dbReference type="OrthoDB" id="6199187at2"/>
<sequence>MLSLLWDIAYMSALVFVLGYGLHYIAYMKNLGNEADIVSAKYLKRDENGKKRKFKTGNALLDKWLDFGGGYYGIVAFIKLIFIEIAQVREFILEGPGIVAFLQSLGIGTIISFFIEQITNFVSAIIWPVNLIGRFSLLQAALFIVVTYYVCEWSRKLARQQVNKVLTVEE</sequence>
<keyword evidence="1" id="KW-1133">Transmembrane helix</keyword>
<evidence type="ECO:0000313" key="2">
    <source>
        <dbReference type="EMBL" id="RPJ68107.1"/>
    </source>
</evidence>
<organism evidence="2 3">
    <name type="scientific">Alteromonas sediminis</name>
    <dbReference type="NCBI Taxonomy" id="2259342"/>
    <lineage>
        <taxon>Bacteria</taxon>
        <taxon>Pseudomonadati</taxon>
        <taxon>Pseudomonadota</taxon>
        <taxon>Gammaproteobacteria</taxon>
        <taxon>Alteromonadales</taxon>
        <taxon>Alteromonadaceae</taxon>
        <taxon>Alteromonas/Salinimonas group</taxon>
        <taxon>Alteromonas</taxon>
    </lineage>
</organism>
<reference evidence="2 3" key="1">
    <citation type="submission" date="2018-11" db="EMBL/GenBank/DDBJ databases">
        <authorList>
            <person name="Ye M.-Q."/>
            <person name="Du Z.-J."/>
        </authorList>
    </citation>
    <scope>NUCLEOTIDE SEQUENCE [LARGE SCALE GENOMIC DNA]</scope>
    <source>
        <strain evidence="2 3">U0105</strain>
    </source>
</reference>
<dbReference type="RefSeq" id="WP_124026109.1">
    <property type="nucleotide sequence ID" value="NZ_JBHRSN010000005.1"/>
</dbReference>
<dbReference type="EMBL" id="RPOK01000001">
    <property type="protein sequence ID" value="RPJ68107.1"/>
    <property type="molecule type" value="Genomic_DNA"/>
</dbReference>
<name>A0A3N5Y2I7_9ALTE</name>
<accession>A0A3N5Y2I7</accession>
<feature type="transmembrane region" description="Helical" evidence="1">
    <location>
        <begin position="98"/>
        <end position="119"/>
    </location>
</feature>
<dbReference type="Proteomes" id="UP000275281">
    <property type="component" value="Unassembled WGS sequence"/>
</dbReference>
<evidence type="ECO:0000313" key="3">
    <source>
        <dbReference type="Proteomes" id="UP000275281"/>
    </source>
</evidence>
<keyword evidence="1" id="KW-0812">Transmembrane</keyword>